<reference evidence="16" key="1">
    <citation type="submission" date="2015-02" db="EMBL/GenBank/DDBJ databases">
        <authorList>
            <person name="Chooi Y.-H."/>
        </authorList>
    </citation>
    <scope>NUCLEOTIDE SEQUENCE [LARGE SCALE GENOMIC DNA]</scope>
    <source>
        <strain evidence="16">LAMA 915</strain>
    </source>
</reference>
<keyword evidence="7 12" id="KW-0798">TonB box</keyword>
<feature type="signal peptide" evidence="13">
    <location>
        <begin position="1"/>
        <end position="43"/>
    </location>
</feature>
<keyword evidence="9 16" id="KW-0675">Receptor</keyword>
<keyword evidence="10 11" id="KW-0998">Cell outer membrane</keyword>
<evidence type="ECO:0000256" key="3">
    <source>
        <dbReference type="ARBA" id="ARBA00022448"/>
    </source>
</evidence>
<dbReference type="GO" id="GO:0015232">
    <property type="term" value="F:heme transmembrane transporter activity"/>
    <property type="evidence" value="ECO:0007669"/>
    <property type="project" value="InterPro"/>
</dbReference>
<dbReference type="GO" id="GO:0009279">
    <property type="term" value="C:cell outer membrane"/>
    <property type="evidence" value="ECO:0007669"/>
    <property type="project" value="UniProtKB-SubCell"/>
</dbReference>
<evidence type="ECO:0000256" key="13">
    <source>
        <dbReference type="SAM" id="SignalP"/>
    </source>
</evidence>
<dbReference type="PANTHER" id="PTHR30069">
    <property type="entry name" value="TONB-DEPENDENT OUTER MEMBRANE RECEPTOR"/>
    <property type="match status" value="1"/>
</dbReference>
<evidence type="ECO:0000256" key="9">
    <source>
        <dbReference type="ARBA" id="ARBA00023170"/>
    </source>
</evidence>
<evidence type="ECO:0000256" key="8">
    <source>
        <dbReference type="ARBA" id="ARBA00023136"/>
    </source>
</evidence>
<dbReference type="PANTHER" id="PTHR30069:SF29">
    <property type="entry name" value="HEMOGLOBIN AND HEMOGLOBIN-HAPTOGLOBIN-BINDING PROTEIN 1-RELATED"/>
    <property type="match status" value="1"/>
</dbReference>
<dbReference type="InterPro" id="IPR012910">
    <property type="entry name" value="Plug_dom"/>
</dbReference>
<dbReference type="GO" id="GO:0015344">
    <property type="term" value="F:siderophore uptake transmembrane transporter activity"/>
    <property type="evidence" value="ECO:0007669"/>
    <property type="project" value="TreeGrafter"/>
</dbReference>
<comment type="subcellular location">
    <subcellularLocation>
        <location evidence="1 11">Cell outer membrane</location>
        <topology evidence="1 11">Multi-pass membrane protein</topology>
    </subcellularLocation>
</comment>
<evidence type="ECO:0000259" key="15">
    <source>
        <dbReference type="Pfam" id="PF07715"/>
    </source>
</evidence>
<evidence type="ECO:0000259" key="14">
    <source>
        <dbReference type="Pfam" id="PF00593"/>
    </source>
</evidence>
<feature type="domain" description="TonB-dependent receptor plug" evidence="15">
    <location>
        <begin position="67"/>
        <end position="186"/>
    </location>
</feature>
<organism evidence="16 17">
    <name type="scientific">Qipengyuania citrea LAMA 915</name>
    <dbReference type="NCBI Taxonomy" id="1306953"/>
    <lineage>
        <taxon>Bacteria</taxon>
        <taxon>Pseudomonadati</taxon>
        <taxon>Pseudomonadota</taxon>
        <taxon>Alphaproteobacteria</taxon>
        <taxon>Sphingomonadales</taxon>
        <taxon>Erythrobacteraceae</taxon>
        <taxon>Qipengyuania</taxon>
    </lineage>
</organism>
<proteinExistence type="inferred from homology"/>
<dbReference type="Pfam" id="PF00593">
    <property type="entry name" value="TonB_dep_Rec_b-barrel"/>
    <property type="match status" value="1"/>
</dbReference>
<dbReference type="SUPFAM" id="SSF56935">
    <property type="entry name" value="Porins"/>
    <property type="match status" value="1"/>
</dbReference>
<dbReference type="AlphaFoldDB" id="A0A0L1KCJ3"/>
<dbReference type="CDD" id="cd01347">
    <property type="entry name" value="ligand_gated_channel"/>
    <property type="match status" value="1"/>
</dbReference>
<dbReference type="GO" id="GO:0044718">
    <property type="term" value="P:siderophore transmembrane transport"/>
    <property type="evidence" value="ECO:0007669"/>
    <property type="project" value="TreeGrafter"/>
</dbReference>
<evidence type="ECO:0000256" key="7">
    <source>
        <dbReference type="ARBA" id="ARBA00023077"/>
    </source>
</evidence>
<dbReference type="Gene3D" id="2.40.170.20">
    <property type="entry name" value="TonB-dependent receptor, beta-barrel domain"/>
    <property type="match status" value="1"/>
</dbReference>
<gene>
    <name evidence="16" type="ORF">J121_733</name>
</gene>
<evidence type="ECO:0000256" key="2">
    <source>
        <dbReference type="ARBA" id="ARBA00009810"/>
    </source>
</evidence>
<dbReference type="Pfam" id="PF07715">
    <property type="entry name" value="Plug"/>
    <property type="match status" value="1"/>
</dbReference>
<dbReference type="Gene3D" id="2.170.130.10">
    <property type="entry name" value="TonB-dependent receptor, plug domain"/>
    <property type="match status" value="1"/>
</dbReference>
<dbReference type="RefSeq" id="WP_083437392.1">
    <property type="nucleotide sequence ID" value="NZ_JYNE01000026.1"/>
</dbReference>
<comment type="caution">
    <text evidence="16">The sequence shown here is derived from an EMBL/GenBank/DDBJ whole genome shotgun (WGS) entry which is preliminary data.</text>
</comment>
<dbReference type="InterPro" id="IPR011276">
    <property type="entry name" value="TonB_haem/Hb_rcpt"/>
</dbReference>
<keyword evidence="6 13" id="KW-0732">Signal</keyword>
<dbReference type="InterPro" id="IPR010949">
    <property type="entry name" value="TonB_Hb/transfer/lactofer_rcpt"/>
</dbReference>
<comment type="similarity">
    <text evidence="2 11 12">Belongs to the TonB-dependent receptor family.</text>
</comment>
<evidence type="ECO:0000256" key="5">
    <source>
        <dbReference type="ARBA" id="ARBA00022692"/>
    </source>
</evidence>
<keyword evidence="5 11" id="KW-0812">Transmembrane</keyword>
<dbReference type="InterPro" id="IPR000531">
    <property type="entry name" value="Beta-barrel_TonB"/>
</dbReference>
<evidence type="ECO:0000256" key="6">
    <source>
        <dbReference type="ARBA" id="ARBA00022729"/>
    </source>
</evidence>
<dbReference type="STRING" id="1306953.J121_733"/>
<evidence type="ECO:0000313" key="17">
    <source>
        <dbReference type="Proteomes" id="UP000037446"/>
    </source>
</evidence>
<evidence type="ECO:0000313" key="16">
    <source>
        <dbReference type="EMBL" id="KNH01599.1"/>
    </source>
</evidence>
<dbReference type="EMBL" id="JYNE01000026">
    <property type="protein sequence ID" value="KNH01599.1"/>
    <property type="molecule type" value="Genomic_DNA"/>
</dbReference>
<evidence type="ECO:0000256" key="11">
    <source>
        <dbReference type="PROSITE-ProRule" id="PRU01360"/>
    </source>
</evidence>
<keyword evidence="4 11" id="KW-1134">Transmembrane beta strand</keyword>
<evidence type="ECO:0000256" key="12">
    <source>
        <dbReference type="RuleBase" id="RU003357"/>
    </source>
</evidence>
<dbReference type="PATRIC" id="fig|1306953.7.peg.743"/>
<sequence>MRSTLEPATRVFGAPVRNRSAGWKTGSALAALAAACTPAAALAADEAATENDEQIVVTATRIPLQIADAPATVTVIDDEQIADELATDIKDLVRYEPGVSVRRAPARFGAALGATGRARNEDFIIRGIGGNRVLIQVDGIRSPQGFSFGAQDAGRGGYTDVSLVKSVEILRGPASALYGSDGLAGAISFTTSDPVDLIEPGSRFGGFVRASYSSADEEFTETAALAGIFGDVSAMLSYTRRDFQELENRGEIGGLGSSRTLPNPQDGNSNAVLGKLVWDTGAHRLRLTGEYLETEVATDVLSGQGPAFLFGPFPSWIVDDLTALDTTERGRVSLDWTYAGEGVIDYAHAAAYYQDGQDVQFTDEDRSPVGATPRPDRERLNTFENEVYGASAEARSVFGGDAFRTTLAFGGDISWTRQEGLRDGTEPPFGEVFPTRAFPATDFMLGGLFLASEFTFFDGALTVFPALRYDFYELDPTDDPLLPEFAGSAQSDNRLSPKLGVTLKLADDVLLYANYAQGFRAPTPYQVNNFFENLAYGYTSLPNPDLGPETSESWEGGIKFSTEAVSLQLAAFTADYDDFISQQVVGGSFTPMDPAQYQFVNYDAVAIEGVEAKANFRMGNGFYSRFAIAYADGDILSPGQAPAPLETIDSLNLVLGIGYRQPQGRFGGELIATHHARKPLDETDGGYRPDAFTILDATAFFALTDALKLRAGIFNIFDEKYAYWQDVRGLSATSTTTDAYTRPGRNASVSLSFQF</sequence>
<feature type="chain" id="PRO_5005554717" evidence="13">
    <location>
        <begin position="44"/>
        <end position="755"/>
    </location>
</feature>
<dbReference type="InterPro" id="IPR037066">
    <property type="entry name" value="Plug_dom_sf"/>
</dbReference>
<protein>
    <submittedName>
        <fullName evidence="16">TonB-dependent hemin, ferrichrome receptor</fullName>
    </submittedName>
</protein>
<dbReference type="Proteomes" id="UP000037446">
    <property type="component" value="Unassembled WGS sequence"/>
</dbReference>
<keyword evidence="3 11" id="KW-0813">Transport</keyword>
<evidence type="ECO:0000256" key="4">
    <source>
        <dbReference type="ARBA" id="ARBA00022452"/>
    </source>
</evidence>
<feature type="domain" description="TonB-dependent receptor-like beta-barrel" evidence="14">
    <location>
        <begin position="320"/>
        <end position="716"/>
    </location>
</feature>
<name>A0A0L1KCJ3_9SPHN</name>
<evidence type="ECO:0000256" key="1">
    <source>
        <dbReference type="ARBA" id="ARBA00004571"/>
    </source>
</evidence>
<keyword evidence="8 11" id="KW-0472">Membrane</keyword>
<accession>A0A0L1KCJ3</accession>
<dbReference type="PROSITE" id="PS52016">
    <property type="entry name" value="TONB_DEPENDENT_REC_3"/>
    <property type="match status" value="1"/>
</dbReference>
<dbReference type="InterPro" id="IPR039426">
    <property type="entry name" value="TonB-dep_rcpt-like"/>
</dbReference>
<dbReference type="NCBIfam" id="TIGR01785">
    <property type="entry name" value="TonB-hemin"/>
    <property type="match status" value="1"/>
</dbReference>
<evidence type="ECO:0000256" key="10">
    <source>
        <dbReference type="ARBA" id="ARBA00023237"/>
    </source>
</evidence>
<dbReference type="InterPro" id="IPR036942">
    <property type="entry name" value="Beta-barrel_TonB_sf"/>
</dbReference>
<dbReference type="NCBIfam" id="TIGR01786">
    <property type="entry name" value="TonB-hemlactrns"/>
    <property type="match status" value="1"/>
</dbReference>